<name>A0A833V456_9POAL</name>
<feature type="region of interest" description="Disordered" evidence="10">
    <location>
        <begin position="1"/>
        <end position="56"/>
    </location>
</feature>
<keyword evidence="5 8" id="KW-0371">Homeobox</keyword>
<dbReference type="PRINTS" id="PR00031">
    <property type="entry name" value="HTHREPRESSR"/>
</dbReference>
<dbReference type="EMBL" id="SWLB01000021">
    <property type="protein sequence ID" value="KAF3324716.1"/>
    <property type="molecule type" value="Genomic_DNA"/>
</dbReference>
<evidence type="ECO:0000256" key="8">
    <source>
        <dbReference type="PROSITE-ProRule" id="PRU00108"/>
    </source>
</evidence>
<accession>A0A833V456</accession>
<keyword evidence="6" id="KW-0804">Transcription</keyword>
<dbReference type="InterPro" id="IPR017970">
    <property type="entry name" value="Homeobox_CS"/>
</dbReference>
<gene>
    <name evidence="12" type="ORF">FCM35_KLT10873</name>
</gene>
<dbReference type="Pfam" id="PF02183">
    <property type="entry name" value="HALZ"/>
    <property type="match status" value="1"/>
</dbReference>
<dbReference type="FunFam" id="1.10.10.60:FF:000577">
    <property type="entry name" value="Homeobox-leucine zipper protein 18"/>
    <property type="match status" value="1"/>
</dbReference>
<dbReference type="OrthoDB" id="6159439at2759"/>
<dbReference type="GO" id="GO:0043565">
    <property type="term" value="F:sequence-specific DNA binding"/>
    <property type="evidence" value="ECO:0007669"/>
    <property type="project" value="InterPro"/>
</dbReference>
<comment type="subcellular location">
    <subcellularLocation>
        <location evidence="1 8 9">Nucleus</location>
    </subcellularLocation>
</comment>
<sequence length="233" mass="25673">MEKEKEDEERVSSPDSTVSSVSGKRLERSGSGNTGSRTISDEDEEDGPGGSCSRKKLRLTKEQSAVLEDCFRAHSTLNPHQKQALAAQLGLRPRQVEVWFQNRRARTKLKQTEVDCEYLKRWCERLTDENKRLQKEVAELRALKAATSSPAIPPPASMTTLAMCPSCQRVSNSSKGPSLFTGNSAMATTSATTVKANSKPAALSNYCQFFPIAAGSNQNMWTSTNALHTRELF</sequence>
<dbReference type="PROSITE" id="PS50071">
    <property type="entry name" value="HOMEOBOX_2"/>
    <property type="match status" value="1"/>
</dbReference>
<dbReference type="InterPro" id="IPR006712">
    <property type="entry name" value="HD-ZIP_N"/>
</dbReference>
<evidence type="ECO:0000313" key="13">
    <source>
        <dbReference type="Proteomes" id="UP000623129"/>
    </source>
</evidence>
<proteinExistence type="inferred from homology"/>
<comment type="caution">
    <text evidence="12">The sequence shown here is derived from an EMBL/GenBank/DDBJ whole genome shotgun (WGS) entry which is preliminary data.</text>
</comment>
<dbReference type="InterPro" id="IPR050762">
    <property type="entry name" value="HD-ZIP_Homeobox_LZ_Class_II"/>
</dbReference>
<dbReference type="InterPro" id="IPR001356">
    <property type="entry name" value="HD"/>
</dbReference>
<dbReference type="GO" id="GO:0005634">
    <property type="term" value="C:nucleus"/>
    <property type="evidence" value="ECO:0007669"/>
    <property type="project" value="UniProtKB-SubCell"/>
</dbReference>
<organism evidence="12 13">
    <name type="scientific">Carex littledalei</name>
    <dbReference type="NCBI Taxonomy" id="544730"/>
    <lineage>
        <taxon>Eukaryota</taxon>
        <taxon>Viridiplantae</taxon>
        <taxon>Streptophyta</taxon>
        <taxon>Embryophyta</taxon>
        <taxon>Tracheophyta</taxon>
        <taxon>Spermatophyta</taxon>
        <taxon>Magnoliopsida</taxon>
        <taxon>Liliopsida</taxon>
        <taxon>Poales</taxon>
        <taxon>Cyperaceae</taxon>
        <taxon>Cyperoideae</taxon>
        <taxon>Cariceae</taxon>
        <taxon>Carex</taxon>
        <taxon>Carex subgen. Euthyceras</taxon>
    </lineage>
</organism>
<evidence type="ECO:0000256" key="1">
    <source>
        <dbReference type="ARBA" id="ARBA00004123"/>
    </source>
</evidence>
<feature type="compositionally biased region" description="Low complexity" evidence="10">
    <location>
        <begin position="13"/>
        <end position="22"/>
    </location>
</feature>
<dbReference type="PANTHER" id="PTHR45714">
    <property type="entry name" value="HOMEOBOX-LEUCINE ZIPPER PROTEIN HAT14"/>
    <property type="match status" value="1"/>
</dbReference>
<keyword evidence="3" id="KW-0805">Transcription regulation</keyword>
<evidence type="ECO:0000256" key="9">
    <source>
        <dbReference type="RuleBase" id="RU000682"/>
    </source>
</evidence>
<evidence type="ECO:0000256" key="2">
    <source>
        <dbReference type="ARBA" id="ARBA00006074"/>
    </source>
</evidence>
<dbReference type="GO" id="GO:0000981">
    <property type="term" value="F:DNA-binding transcription factor activity, RNA polymerase II-specific"/>
    <property type="evidence" value="ECO:0007669"/>
    <property type="project" value="InterPro"/>
</dbReference>
<evidence type="ECO:0000259" key="11">
    <source>
        <dbReference type="PROSITE" id="PS50071"/>
    </source>
</evidence>
<feature type="domain" description="Homeobox" evidence="11">
    <location>
        <begin position="50"/>
        <end position="110"/>
    </location>
</feature>
<dbReference type="AlphaFoldDB" id="A0A833V456"/>
<evidence type="ECO:0000256" key="6">
    <source>
        <dbReference type="ARBA" id="ARBA00023163"/>
    </source>
</evidence>
<dbReference type="PANTHER" id="PTHR45714:SF88">
    <property type="entry name" value="HOMEOBOX-LEUCINE ZIPPER PROTEIN HAT4"/>
    <property type="match status" value="1"/>
</dbReference>
<comment type="similarity">
    <text evidence="2">Belongs to the HD-ZIP homeobox family. Class II subfamily.</text>
</comment>
<dbReference type="Pfam" id="PF04618">
    <property type="entry name" value="HD-ZIP_N"/>
    <property type="match status" value="1"/>
</dbReference>
<dbReference type="InterPro" id="IPR003106">
    <property type="entry name" value="Leu_zip_homeo"/>
</dbReference>
<dbReference type="SMART" id="SM00340">
    <property type="entry name" value="HALZ"/>
    <property type="match status" value="1"/>
</dbReference>
<evidence type="ECO:0000256" key="7">
    <source>
        <dbReference type="ARBA" id="ARBA00023242"/>
    </source>
</evidence>
<feature type="DNA-binding region" description="Homeobox" evidence="8">
    <location>
        <begin position="52"/>
        <end position="111"/>
    </location>
</feature>
<dbReference type="Gene3D" id="1.10.10.60">
    <property type="entry name" value="Homeodomain-like"/>
    <property type="match status" value="1"/>
</dbReference>
<dbReference type="CDD" id="cd00086">
    <property type="entry name" value="homeodomain"/>
    <property type="match status" value="1"/>
</dbReference>
<dbReference type="Proteomes" id="UP000623129">
    <property type="component" value="Unassembled WGS sequence"/>
</dbReference>
<keyword evidence="13" id="KW-1185">Reference proteome</keyword>
<evidence type="ECO:0000256" key="3">
    <source>
        <dbReference type="ARBA" id="ARBA00023015"/>
    </source>
</evidence>
<dbReference type="SUPFAM" id="SSF46689">
    <property type="entry name" value="Homeodomain-like"/>
    <property type="match status" value="1"/>
</dbReference>
<dbReference type="Pfam" id="PF00046">
    <property type="entry name" value="Homeodomain"/>
    <property type="match status" value="1"/>
</dbReference>
<keyword evidence="4 8" id="KW-0238">DNA-binding</keyword>
<evidence type="ECO:0000313" key="12">
    <source>
        <dbReference type="EMBL" id="KAF3324716.1"/>
    </source>
</evidence>
<reference evidence="12" key="1">
    <citation type="submission" date="2020-01" db="EMBL/GenBank/DDBJ databases">
        <title>Genome sequence of Kobresia littledalei, the first chromosome-level genome in the family Cyperaceae.</title>
        <authorList>
            <person name="Qu G."/>
        </authorList>
    </citation>
    <scope>NUCLEOTIDE SEQUENCE</scope>
    <source>
        <strain evidence="12">C.B.Clarke</strain>
        <tissue evidence="12">Leaf</tissue>
    </source>
</reference>
<evidence type="ECO:0000256" key="4">
    <source>
        <dbReference type="ARBA" id="ARBA00023125"/>
    </source>
</evidence>
<evidence type="ECO:0000256" key="5">
    <source>
        <dbReference type="ARBA" id="ARBA00023155"/>
    </source>
</evidence>
<dbReference type="InterPro" id="IPR000047">
    <property type="entry name" value="HTH_motif"/>
</dbReference>
<dbReference type="PROSITE" id="PS00027">
    <property type="entry name" value="HOMEOBOX_1"/>
    <property type="match status" value="1"/>
</dbReference>
<evidence type="ECO:0000256" key="10">
    <source>
        <dbReference type="SAM" id="MobiDB-lite"/>
    </source>
</evidence>
<protein>
    <submittedName>
        <fullName evidence="12">Homeobox-leucine zipper protein HOX2-like protein</fullName>
    </submittedName>
</protein>
<keyword evidence="7 8" id="KW-0539">Nucleus</keyword>
<dbReference type="SMART" id="SM00389">
    <property type="entry name" value="HOX"/>
    <property type="match status" value="1"/>
</dbReference>
<feature type="compositionally biased region" description="Basic and acidic residues" evidence="10">
    <location>
        <begin position="1"/>
        <end position="12"/>
    </location>
</feature>
<dbReference type="InterPro" id="IPR009057">
    <property type="entry name" value="Homeodomain-like_sf"/>
</dbReference>